<dbReference type="Pfam" id="PF13585">
    <property type="entry name" value="CHU_C"/>
    <property type="match status" value="1"/>
</dbReference>
<dbReference type="InterPro" id="IPR007110">
    <property type="entry name" value="Ig-like_dom"/>
</dbReference>
<dbReference type="EMBL" id="JAABOO010000004">
    <property type="protein sequence ID" value="NER15502.1"/>
    <property type="molecule type" value="Genomic_DNA"/>
</dbReference>
<dbReference type="AlphaFoldDB" id="A0A6P0USH9"/>
<dbReference type="Proteomes" id="UP000468581">
    <property type="component" value="Unassembled WGS sequence"/>
</dbReference>
<gene>
    <name evidence="3" type="ORF">GWK08_18755</name>
</gene>
<proteinExistence type="predicted"/>
<keyword evidence="4" id="KW-1185">Reference proteome</keyword>
<dbReference type="InterPro" id="IPR013783">
    <property type="entry name" value="Ig-like_fold"/>
</dbReference>
<evidence type="ECO:0000259" key="2">
    <source>
        <dbReference type="PROSITE" id="PS50835"/>
    </source>
</evidence>
<evidence type="ECO:0000313" key="4">
    <source>
        <dbReference type="Proteomes" id="UP000468581"/>
    </source>
</evidence>
<evidence type="ECO:0000256" key="1">
    <source>
        <dbReference type="SAM" id="SignalP"/>
    </source>
</evidence>
<feature type="signal peptide" evidence="1">
    <location>
        <begin position="1"/>
        <end position="21"/>
    </location>
</feature>
<reference evidence="3 4" key="1">
    <citation type="submission" date="2020-01" db="EMBL/GenBank/DDBJ databases">
        <title>Leptobacterium flavescens.</title>
        <authorList>
            <person name="Wang G."/>
        </authorList>
    </citation>
    <scope>NUCLEOTIDE SEQUENCE [LARGE SCALE GENOMIC DNA]</scope>
    <source>
        <strain evidence="3 4">KCTC 22160</strain>
    </source>
</reference>
<dbReference type="InterPro" id="IPR026341">
    <property type="entry name" value="T9SS_type_B"/>
</dbReference>
<feature type="chain" id="PRO_5026664023" evidence="1">
    <location>
        <begin position="22"/>
        <end position="918"/>
    </location>
</feature>
<organism evidence="3 4">
    <name type="scientific">Leptobacterium flavescens</name>
    <dbReference type="NCBI Taxonomy" id="472055"/>
    <lineage>
        <taxon>Bacteria</taxon>
        <taxon>Pseudomonadati</taxon>
        <taxon>Bacteroidota</taxon>
        <taxon>Flavobacteriia</taxon>
        <taxon>Flavobacteriales</taxon>
        <taxon>Flavobacteriaceae</taxon>
        <taxon>Leptobacterium</taxon>
    </lineage>
</organism>
<dbReference type="SUPFAM" id="SSF82171">
    <property type="entry name" value="DPP6 N-terminal domain-like"/>
    <property type="match status" value="1"/>
</dbReference>
<dbReference type="RefSeq" id="WP_163608773.1">
    <property type="nucleotide sequence ID" value="NZ_JAABOO010000004.1"/>
</dbReference>
<feature type="domain" description="Ig-like" evidence="2">
    <location>
        <begin position="380"/>
        <end position="460"/>
    </location>
</feature>
<comment type="caution">
    <text evidence="3">The sequence shown here is derived from an EMBL/GenBank/DDBJ whole genome shotgun (WGS) entry which is preliminary data.</text>
</comment>
<protein>
    <submittedName>
        <fullName evidence="3">T9SS type B sorting domain-containing protein</fullName>
    </submittedName>
</protein>
<keyword evidence="1" id="KW-0732">Signal</keyword>
<accession>A0A6P0USH9</accession>
<dbReference type="NCBIfam" id="TIGR04131">
    <property type="entry name" value="Bac_Flav_CTERM"/>
    <property type="match status" value="1"/>
</dbReference>
<name>A0A6P0USH9_9FLAO</name>
<dbReference type="PROSITE" id="PS50835">
    <property type="entry name" value="IG_LIKE"/>
    <property type="match status" value="1"/>
</dbReference>
<dbReference type="Gene3D" id="2.60.40.10">
    <property type="entry name" value="Immunoglobulins"/>
    <property type="match status" value="1"/>
</dbReference>
<sequence length="918" mass="99513">MTKHLILLLSLAFLSIHQGNAQREASNWYFGRNAGLQFNGDGTVIPLTDGQLDTNEGCATISDRFGNLLFYTDGITVWDRTHNIMTKGTGLLGDPSSSQSAIIVPKPEDPDIYYIFTVHALGGDNHNTSELQGLNFYTVDMSIGANGAVVGRGNNDQPLIIPNSEKITAVRSADCSSIWVISHFLDSFYAYNVSATGVNTSPVISATATTVPLGGYRFNAIGYLKASPNGRRLAVAHSTVSNTVDRRAAGKFLVYDFDASTGIVSNEQELDTDNGSPYGVEFSPNNNLVYCTVSIFSDDSSVSNLYQFDLTAADISQSRVTLFSGASGALQLAPNGRIYHSNAGNASLNVINNPNVPGTGAGFVENAQDLASRISVFGLPPFIQSLFNEVVDITDQPTADGGINTDVVICQSTSFTFSAPLEAGASYSWFFDNGNTEILLPSTTNEYVLSDAQLSDEGIYRVEIDRNDGSCPAEGFGFVSVNPLPPASPSVLFQCDVDSADSTDGIAAFNLEQAYDDITSATPGLNLEFFESNADLLADNPITNPVGYRNTTPNQLIEVRVTDTNGCQSITQLELRAIPTAAGLPAVGPFFACDIDPEDAVLEGSFDLDAIENDNYPPALDITFYTSLNDASLELNPVSGTDFVTENTTLFVRIENNNQCQEIQQIQLMVDPSPLISFPEQINFCLNQSPPSVFGPFGFDIYRWFRRNPGGTDTLVFEGTDFTIPAPGEYRLEAVSVFNDFGITRMCSSSVNFTAVASNIATIRDVEIRDISSNNTITVLVEGEGDYEYALNDITGPYQDSNVFENLAPGFATVYVRDKNGCGISEQEVSIVGFPKFFTPNGDGVNESWQLLGVDQQFQPNSIIFIFDRFGKLVKQLRPGGEGWNGTFNGRPLPASDYWFRAILEDGRDFTGHFTLKR</sequence>
<evidence type="ECO:0000313" key="3">
    <source>
        <dbReference type="EMBL" id="NER15502.1"/>
    </source>
</evidence>